<dbReference type="PANTHER" id="PTHR35861:SF1">
    <property type="entry name" value="PHAGE TAIL SHEATH PROTEIN"/>
    <property type="match status" value="1"/>
</dbReference>
<sequence length="674" mass="73376">MLTTQRAPLAAPGVYALPDAIAARLNPQHMDVCAFVGVAPRGPAYVPLVDHQHPAGWQTMADLQRPRLRSVAVAVRSFDEYRQLFGGFEGPGLLPYAVAMYFEQGGRLAWICRIVPRQSGPAVPGEPPNLAGLARGELLGATSTALPLLARNQGSWGDRLAVTLGFATQAVGFSAGPMQQIIVTRAGAVPSGSLLRIVDSLGNRHLRFCRGTVEQPDALLPRSRWMVQLDAPLPAAPARLELISAWLAVDDGDGRSERFEQLALSPSHPRFIASVLCDESRLLWPASSWAGAELLPASLNVETLQGRSQGFGGGDDGYAALGFDDFFDSSWSPAEEGPGEGICALAGLNGVSQLLVPDLYLPSQWAGEESLLETLQSEAGPSFARCVHSQAQLASVNVAPNALINLLLDPRKAGDLQQVADLQARVVEFCEATQNLIALIDVPPGLSQGQFERWRARFDSSWCAAYHPWLIASRRAFSLDSQRTDSLRPIPPSAVAAGIVARREIAFGIQHGPANELAREIVNLAEPLSAEQVAQRFPQGGNCFVRDPDGIRLSSARTLARDVQWRQLSVRRLMLMLRRTLLIETQWAVFEPNGPKLWQDLRHAIEHLLRRLFRAGAFVGNNEGEAFFVRIRNEAPRLLNGELLVEIGVAPAEPLEFILLRLRRDGDGTLTLED</sequence>
<dbReference type="AlphaFoldDB" id="A0A1K2HLC5"/>
<organism evidence="3 4">
    <name type="scientific">Chitinimonas taiwanensis DSM 18899</name>
    <dbReference type="NCBI Taxonomy" id="1121279"/>
    <lineage>
        <taxon>Bacteria</taxon>
        <taxon>Pseudomonadati</taxon>
        <taxon>Pseudomonadota</taxon>
        <taxon>Betaproteobacteria</taxon>
        <taxon>Neisseriales</taxon>
        <taxon>Chitinibacteraceae</taxon>
        <taxon>Chitinimonas</taxon>
    </lineage>
</organism>
<protein>
    <recommendedName>
        <fullName evidence="2">Tail sheath protein C-terminal domain-containing protein</fullName>
    </recommendedName>
</protein>
<name>A0A1K2HLC5_9NEIS</name>
<dbReference type="InterPro" id="IPR020287">
    <property type="entry name" value="Tail_sheath_C"/>
</dbReference>
<accession>A0A1K2HLC5</accession>
<dbReference type="PANTHER" id="PTHR35861">
    <property type="match status" value="1"/>
</dbReference>
<evidence type="ECO:0000313" key="4">
    <source>
        <dbReference type="Proteomes" id="UP000186513"/>
    </source>
</evidence>
<comment type="similarity">
    <text evidence="1">Belongs to the myoviridae tail sheath protein family.</text>
</comment>
<proteinExistence type="inferred from homology"/>
<dbReference type="Gene3D" id="3.40.50.11780">
    <property type="match status" value="1"/>
</dbReference>
<dbReference type="InterPro" id="IPR052042">
    <property type="entry name" value="Tail_sheath_structural"/>
</dbReference>
<evidence type="ECO:0000313" key="3">
    <source>
        <dbReference type="EMBL" id="SFZ77590.1"/>
    </source>
</evidence>
<dbReference type="RefSeq" id="WP_072429010.1">
    <property type="nucleotide sequence ID" value="NZ_FPKR01000009.1"/>
</dbReference>
<dbReference type="STRING" id="1121279.SAMN02745887_02508"/>
<keyword evidence="4" id="KW-1185">Reference proteome</keyword>
<feature type="domain" description="Tail sheath protein C-terminal" evidence="2">
    <location>
        <begin position="562"/>
        <end position="661"/>
    </location>
</feature>
<reference evidence="3 4" key="1">
    <citation type="submission" date="2016-11" db="EMBL/GenBank/DDBJ databases">
        <authorList>
            <person name="Jaros S."/>
            <person name="Januszkiewicz K."/>
            <person name="Wedrychowicz H."/>
        </authorList>
    </citation>
    <scope>NUCLEOTIDE SEQUENCE [LARGE SCALE GENOMIC DNA]</scope>
    <source>
        <strain evidence="3 4">DSM 18899</strain>
    </source>
</reference>
<gene>
    <name evidence="3" type="ORF">SAMN02745887_02508</name>
</gene>
<dbReference type="OrthoDB" id="9767864at2"/>
<dbReference type="EMBL" id="FPKR01000009">
    <property type="protein sequence ID" value="SFZ77590.1"/>
    <property type="molecule type" value="Genomic_DNA"/>
</dbReference>
<dbReference type="Proteomes" id="UP000186513">
    <property type="component" value="Unassembled WGS sequence"/>
</dbReference>
<evidence type="ECO:0000256" key="1">
    <source>
        <dbReference type="ARBA" id="ARBA00008005"/>
    </source>
</evidence>
<dbReference type="Pfam" id="PF17482">
    <property type="entry name" value="Phage_sheath_1C"/>
    <property type="match status" value="1"/>
</dbReference>
<evidence type="ECO:0000259" key="2">
    <source>
        <dbReference type="Pfam" id="PF17482"/>
    </source>
</evidence>